<dbReference type="InParanoid" id="A0A804KRM3"/>
<accession>A0A804KRM3</accession>
<dbReference type="PANTHER" id="PTHR12741">
    <property type="entry name" value="LYST-INTERACTING PROTEIN LIP5 DOPAMINE RESPONSIVE PROTEIN DRG-1"/>
    <property type="match status" value="1"/>
</dbReference>
<evidence type="ECO:0000313" key="2">
    <source>
        <dbReference type="EnsemblPlants" id="Ma10_p02100.1"/>
    </source>
</evidence>
<dbReference type="Gramene" id="Ma10_t02100.1">
    <property type="protein sequence ID" value="Ma10_p02100.1"/>
    <property type="gene ID" value="Ma10_g02100"/>
</dbReference>
<gene>
    <name evidence="1" type="ORF">GSMUA_101630.1</name>
</gene>
<dbReference type="EnsemblPlants" id="Ma10_t02100.1">
    <property type="protein sequence ID" value="Ma10_p02100.1"/>
    <property type="gene ID" value="Ma10_g02100"/>
</dbReference>
<protein>
    <submittedName>
        <fullName evidence="1">(wild Malaysian banana) hypothetical protein</fullName>
    </submittedName>
</protein>
<evidence type="ECO:0000313" key="3">
    <source>
        <dbReference type="Proteomes" id="UP000012960"/>
    </source>
</evidence>
<organism evidence="2 3">
    <name type="scientific">Musa acuminata subsp. malaccensis</name>
    <name type="common">Wild banana</name>
    <name type="synonym">Musa malaccensis</name>
    <dbReference type="NCBI Taxonomy" id="214687"/>
    <lineage>
        <taxon>Eukaryota</taxon>
        <taxon>Viridiplantae</taxon>
        <taxon>Streptophyta</taxon>
        <taxon>Embryophyta</taxon>
        <taxon>Tracheophyta</taxon>
        <taxon>Spermatophyta</taxon>
        <taxon>Magnoliopsida</taxon>
        <taxon>Liliopsida</taxon>
        <taxon>Zingiberales</taxon>
        <taxon>Musaceae</taxon>
        <taxon>Musa</taxon>
    </lineage>
</organism>
<proteinExistence type="predicted"/>
<sequence length="82" mass="9404">MKFTYVVSCQNFGAQKSSGDPHAQDILDLMIRYPSLRVAYIEEKEVNSADNRRQVYSSILVKADNIHDIKSTFIIHHFSNNS</sequence>
<reference evidence="1" key="1">
    <citation type="submission" date="2021-03" db="EMBL/GenBank/DDBJ databases">
        <authorList>
            <consortium name="Genoscope - CEA"/>
            <person name="William W."/>
        </authorList>
    </citation>
    <scope>NUCLEOTIDE SEQUENCE</scope>
    <source>
        <strain evidence="1">Doubled-haploid Pahang</strain>
    </source>
</reference>
<dbReference type="Proteomes" id="UP000012960">
    <property type="component" value="Unplaced"/>
</dbReference>
<dbReference type="AlphaFoldDB" id="A0A804KRM3"/>
<evidence type="ECO:0000313" key="1">
    <source>
        <dbReference type="EMBL" id="CAG1852238.1"/>
    </source>
</evidence>
<dbReference type="PANTHER" id="PTHR12741:SF22">
    <property type="entry name" value="CALLOSE SYNTHASE 8-RELATED"/>
    <property type="match status" value="1"/>
</dbReference>
<keyword evidence="3" id="KW-1185">Reference proteome</keyword>
<name>A0A804KRM3_MUSAM</name>
<reference evidence="2" key="2">
    <citation type="submission" date="2021-05" db="UniProtKB">
        <authorList>
            <consortium name="EnsemblPlants"/>
        </authorList>
    </citation>
    <scope>IDENTIFICATION</scope>
    <source>
        <strain evidence="2">subsp. malaccensis</strain>
    </source>
</reference>
<dbReference type="EMBL" id="HG996476">
    <property type="protein sequence ID" value="CAG1852238.1"/>
    <property type="molecule type" value="Genomic_DNA"/>
</dbReference>